<keyword evidence="3" id="KW-0175">Coiled coil</keyword>
<evidence type="ECO:0000313" key="7">
    <source>
        <dbReference type="Proteomes" id="UP001485043"/>
    </source>
</evidence>
<keyword evidence="2" id="KW-0547">Nucleotide-binding</keyword>
<gene>
    <name evidence="6" type="ORF">WJX84_004185</name>
</gene>
<feature type="compositionally biased region" description="Basic and acidic residues" evidence="4">
    <location>
        <begin position="43"/>
        <end position="53"/>
    </location>
</feature>
<accession>A0AAW1SXX9</accession>
<dbReference type="Gene3D" id="3.40.850.10">
    <property type="entry name" value="Kinesin motor domain"/>
    <property type="match status" value="1"/>
</dbReference>
<feature type="region of interest" description="Disordered" evidence="4">
    <location>
        <begin position="118"/>
        <end position="227"/>
    </location>
</feature>
<sequence>GAGALPGMTKAQRKEAKAFKKLEAEEHKPARPYRPLSAAEQTEAARWREERKKQYPSAATLEQKAAEQAARAARGELDPAAETGRMRLREVLQRQAAMGLARKAGTEEMLVELAIEGGPGGGFRGQGRRGRGRFDPGMRGRGRFPGGGRGRGRFPAQGPGGLQDSQHKRPLDNGNSPAVAKKPKTDEGLRILLGYGSGDDSDGGGPDEPAAMPSAAQDAVPADVSAAADGTQPGAVLAAAMHLAGASSAVEGLRSPASKAGKLVASGAALPEVAISIRPPRQQDSASAALPQSGSRRGIERASTTVARLTTSQKEHTFDGVYYGSSDQIQLWTADATAAPRLQQAVAGKDSTVIMAGQTGSGKTHTTASFVQHTLHNIFPVLTADQENQNVSWTLSMVELHGSSFKDLLQPGNGSICMRQQRLQGQTSHIIASAAQATRLVNKGLKMRQTGSHALNATSSRSHMFVTFRQTTTTVDDDQEGNAGFHSTAASFTLLDLAGSERMNKTGAINGSSLAQEGHDINTASLRLRRCADSLQTLSSVEGGQGLAFIGHVSPEMDDVKETKSTLRFMEAAGKMRAKVSTQADARKRSYAQLEQTIARIQQDNSNLQQENASLRLQLDQANLEAASRDPTASAGTLPGSPRSSSLPSRGGSSPCASAGCTLDAPSSPEPSSVPSKEGRSPLPPAGLASSAGTPPSLNTCSPAPSSEQTSPATSSCLHLFLPMSPTKPTAHTATQRPELDWQQITETIPEMLGGYETTWLSAGPAFEDELMVCQQMAHELAGQQCKAQAQMAGLKIERDHCLQQARILSRKCRLQRTALRLQRAQAVVRVGKDEV</sequence>
<dbReference type="InterPro" id="IPR027640">
    <property type="entry name" value="Kinesin-like_fam"/>
</dbReference>
<reference evidence="6 7" key="1">
    <citation type="journal article" date="2024" name="Nat. Commun.">
        <title>Phylogenomics reveals the evolutionary origins of lichenization in chlorophyte algae.</title>
        <authorList>
            <person name="Puginier C."/>
            <person name="Libourel C."/>
            <person name="Otte J."/>
            <person name="Skaloud P."/>
            <person name="Haon M."/>
            <person name="Grisel S."/>
            <person name="Petersen M."/>
            <person name="Berrin J.G."/>
            <person name="Delaux P.M."/>
            <person name="Dal Grande F."/>
            <person name="Keller J."/>
        </authorList>
    </citation>
    <scope>NUCLEOTIDE SEQUENCE [LARGE SCALE GENOMIC DNA]</scope>
    <source>
        <strain evidence="6 7">SAG 2523</strain>
    </source>
</reference>
<dbReference type="InterPro" id="IPR001752">
    <property type="entry name" value="Kinesin_motor_dom"/>
</dbReference>
<dbReference type="Pfam" id="PF10453">
    <property type="entry name" value="NUFIP1"/>
    <property type="match status" value="1"/>
</dbReference>
<dbReference type="GO" id="GO:0005871">
    <property type="term" value="C:kinesin complex"/>
    <property type="evidence" value="ECO:0007669"/>
    <property type="project" value="TreeGrafter"/>
</dbReference>
<dbReference type="InterPro" id="IPR019496">
    <property type="entry name" value="NUFIP1_cons_dom"/>
</dbReference>
<dbReference type="InterPro" id="IPR036961">
    <property type="entry name" value="Kinesin_motor_dom_sf"/>
</dbReference>
<evidence type="ECO:0000256" key="3">
    <source>
        <dbReference type="SAM" id="Coils"/>
    </source>
</evidence>
<organism evidence="6 7">
    <name type="scientific">Apatococcus fuscideae</name>
    <dbReference type="NCBI Taxonomy" id="2026836"/>
    <lineage>
        <taxon>Eukaryota</taxon>
        <taxon>Viridiplantae</taxon>
        <taxon>Chlorophyta</taxon>
        <taxon>core chlorophytes</taxon>
        <taxon>Trebouxiophyceae</taxon>
        <taxon>Chlorellales</taxon>
        <taxon>Chlorellaceae</taxon>
        <taxon>Apatococcus</taxon>
    </lineage>
</organism>
<dbReference type="GO" id="GO:0005874">
    <property type="term" value="C:microtubule"/>
    <property type="evidence" value="ECO:0007669"/>
    <property type="project" value="TreeGrafter"/>
</dbReference>
<evidence type="ECO:0000313" key="6">
    <source>
        <dbReference type="EMBL" id="KAK9861915.1"/>
    </source>
</evidence>
<dbReference type="GO" id="GO:0005524">
    <property type="term" value="F:ATP binding"/>
    <property type="evidence" value="ECO:0007669"/>
    <property type="project" value="UniProtKB-UniRule"/>
</dbReference>
<feature type="region of interest" description="Disordered" evidence="4">
    <location>
        <begin position="1"/>
        <end position="85"/>
    </location>
</feature>
<dbReference type="SUPFAM" id="SSF52540">
    <property type="entry name" value="P-loop containing nucleoside triphosphate hydrolases"/>
    <property type="match status" value="1"/>
</dbReference>
<feature type="region of interest" description="Disordered" evidence="4">
    <location>
        <begin position="277"/>
        <end position="304"/>
    </location>
</feature>
<dbReference type="PROSITE" id="PS50067">
    <property type="entry name" value="KINESIN_MOTOR_2"/>
    <property type="match status" value="1"/>
</dbReference>
<dbReference type="Proteomes" id="UP001485043">
    <property type="component" value="Unassembled WGS sequence"/>
</dbReference>
<dbReference type="SMART" id="SM00129">
    <property type="entry name" value="KISc"/>
    <property type="match status" value="1"/>
</dbReference>
<keyword evidence="7" id="KW-1185">Reference proteome</keyword>
<comment type="similarity">
    <text evidence="2">Belongs to the TRAFAC class myosin-kinesin ATPase superfamily. Kinesin family.</text>
</comment>
<evidence type="ECO:0000259" key="5">
    <source>
        <dbReference type="PROSITE" id="PS50067"/>
    </source>
</evidence>
<feature type="compositionally biased region" description="Polar residues" evidence="4">
    <location>
        <begin position="282"/>
        <end position="295"/>
    </location>
</feature>
<evidence type="ECO:0000256" key="4">
    <source>
        <dbReference type="SAM" id="MobiDB-lite"/>
    </source>
</evidence>
<feature type="region of interest" description="Disordered" evidence="4">
    <location>
        <begin position="626"/>
        <end position="721"/>
    </location>
</feature>
<dbReference type="Pfam" id="PF00225">
    <property type="entry name" value="Kinesin"/>
    <property type="match status" value="1"/>
</dbReference>
<dbReference type="AlphaFoldDB" id="A0AAW1SXX9"/>
<keyword evidence="2" id="KW-0067">ATP-binding</keyword>
<feature type="non-terminal residue" evidence="6">
    <location>
        <position position="1"/>
    </location>
</feature>
<keyword evidence="1 2" id="KW-0505">Motor protein</keyword>
<feature type="domain" description="Kinesin motor" evidence="5">
    <location>
        <begin position="270"/>
        <end position="508"/>
    </location>
</feature>
<dbReference type="GO" id="GO:0016887">
    <property type="term" value="F:ATP hydrolysis activity"/>
    <property type="evidence" value="ECO:0007669"/>
    <property type="project" value="TreeGrafter"/>
</dbReference>
<name>A0AAW1SXX9_9CHLO</name>
<evidence type="ECO:0000256" key="2">
    <source>
        <dbReference type="PROSITE-ProRule" id="PRU00283"/>
    </source>
</evidence>
<dbReference type="PRINTS" id="PR00380">
    <property type="entry name" value="KINESINHEAVY"/>
</dbReference>
<feature type="compositionally biased region" description="Low complexity" evidence="4">
    <location>
        <begin position="666"/>
        <end position="676"/>
    </location>
</feature>
<feature type="compositionally biased region" description="Basic and acidic residues" evidence="4">
    <location>
        <begin position="12"/>
        <end position="29"/>
    </location>
</feature>
<evidence type="ECO:0000256" key="1">
    <source>
        <dbReference type="ARBA" id="ARBA00023175"/>
    </source>
</evidence>
<feature type="compositionally biased region" description="Polar residues" evidence="4">
    <location>
        <begin position="691"/>
        <end position="717"/>
    </location>
</feature>
<dbReference type="GO" id="GO:0008017">
    <property type="term" value="F:microtubule binding"/>
    <property type="evidence" value="ECO:0007669"/>
    <property type="project" value="InterPro"/>
</dbReference>
<dbReference type="GO" id="GO:0007018">
    <property type="term" value="P:microtubule-based movement"/>
    <property type="evidence" value="ECO:0007669"/>
    <property type="project" value="InterPro"/>
</dbReference>
<feature type="coiled-coil region" evidence="3">
    <location>
        <begin position="584"/>
        <end position="625"/>
    </location>
</feature>
<feature type="compositionally biased region" description="Low complexity" evidence="4">
    <location>
        <begin position="62"/>
        <end position="72"/>
    </location>
</feature>
<proteinExistence type="inferred from homology"/>
<feature type="compositionally biased region" description="Low complexity" evidence="4">
    <location>
        <begin position="213"/>
        <end position="227"/>
    </location>
</feature>
<feature type="binding site" evidence="2">
    <location>
        <begin position="357"/>
        <end position="364"/>
    </location>
    <ligand>
        <name>ATP</name>
        <dbReference type="ChEBI" id="CHEBI:30616"/>
    </ligand>
</feature>
<dbReference type="EMBL" id="JALJOV010000682">
    <property type="protein sequence ID" value="KAK9861915.1"/>
    <property type="molecule type" value="Genomic_DNA"/>
</dbReference>
<feature type="compositionally biased region" description="Low complexity" evidence="4">
    <location>
        <begin position="638"/>
        <end position="655"/>
    </location>
</feature>
<dbReference type="InterPro" id="IPR027417">
    <property type="entry name" value="P-loop_NTPase"/>
</dbReference>
<dbReference type="GO" id="GO:0003777">
    <property type="term" value="F:microtubule motor activity"/>
    <property type="evidence" value="ECO:0007669"/>
    <property type="project" value="InterPro"/>
</dbReference>
<protein>
    <recommendedName>
        <fullName evidence="5">Kinesin motor domain-containing protein</fullName>
    </recommendedName>
</protein>
<dbReference type="PANTHER" id="PTHR24115">
    <property type="entry name" value="KINESIN-RELATED"/>
    <property type="match status" value="1"/>
</dbReference>
<comment type="caution">
    <text evidence="6">The sequence shown here is derived from an EMBL/GenBank/DDBJ whole genome shotgun (WGS) entry which is preliminary data.</text>
</comment>